<protein>
    <submittedName>
        <fullName evidence="1">Uncharacterized protein</fullName>
    </submittedName>
</protein>
<name>A0A9D4RDE6_DREPO</name>
<dbReference type="AlphaFoldDB" id="A0A9D4RDE6"/>
<gene>
    <name evidence="1" type="ORF">DPMN_025196</name>
</gene>
<reference evidence="1" key="1">
    <citation type="journal article" date="2019" name="bioRxiv">
        <title>The Genome of the Zebra Mussel, Dreissena polymorpha: A Resource for Invasive Species Research.</title>
        <authorList>
            <person name="McCartney M.A."/>
            <person name="Auch B."/>
            <person name="Kono T."/>
            <person name="Mallez S."/>
            <person name="Zhang Y."/>
            <person name="Obille A."/>
            <person name="Becker A."/>
            <person name="Abrahante J.E."/>
            <person name="Garbe J."/>
            <person name="Badalamenti J.P."/>
            <person name="Herman A."/>
            <person name="Mangelson H."/>
            <person name="Liachko I."/>
            <person name="Sullivan S."/>
            <person name="Sone E.D."/>
            <person name="Koren S."/>
            <person name="Silverstein K.A.T."/>
            <person name="Beckman K.B."/>
            <person name="Gohl D.M."/>
        </authorList>
    </citation>
    <scope>NUCLEOTIDE SEQUENCE</scope>
    <source>
        <strain evidence="1">Duluth1</strain>
        <tissue evidence="1">Whole animal</tissue>
    </source>
</reference>
<organism evidence="1 2">
    <name type="scientific">Dreissena polymorpha</name>
    <name type="common">Zebra mussel</name>
    <name type="synonym">Mytilus polymorpha</name>
    <dbReference type="NCBI Taxonomy" id="45954"/>
    <lineage>
        <taxon>Eukaryota</taxon>
        <taxon>Metazoa</taxon>
        <taxon>Spiralia</taxon>
        <taxon>Lophotrochozoa</taxon>
        <taxon>Mollusca</taxon>
        <taxon>Bivalvia</taxon>
        <taxon>Autobranchia</taxon>
        <taxon>Heteroconchia</taxon>
        <taxon>Euheterodonta</taxon>
        <taxon>Imparidentia</taxon>
        <taxon>Neoheterodontei</taxon>
        <taxon>Myida</taxon>
        <taxon>Dreissenoidea</taxon>
        <taxon>Dreissenidae</taxon>
        <taxon>Dreissena</taxon>
    </lineage>
</organism>
<dbReference type="Proteomes" id="UP000828390">
    <property type="component" value="Unassembled WGS sequence"/>
</dbReference>
<comment type="caution">
    <text evidence="1">The sequence shown here is derived from an EMBL/GenBank/DDBJ whole genome shotgun (WGS) entry which is preliminary data.</text>
</comment>
<evidence type="ECO:0000313" key="1">
    <source>
        <dbReference type="EMBL" id="KAH3862230.1"/>
    </source>
</evidence>
<accession>A0A9D4RDE6</accession>
<reference evidence="1" key="2">
    <citation type="submission" date="2020-11" db="EMBL/GenBank/DDBJ databases">
        <authorList>
            <person name="McCartney M.A."/>
            <person name="Auch B."/>
            <person name="Kono T."/>
            <person name="Mallez S."/>
            <person name="Becker A."/>
            <person name="Gohl D.M."/>
            <person name="Silverstein K.A.T."/>
            <person name="Koren S."/>
            <person name="Bechman K.B."/>
            <person name="Herman A."/>
            <person name="Abrahante J.E."/>
            <person name="Garbe J."/>
        </authorList>
    </citation>
    <scope>NUCLEOTIDE SEQUENCE</scope>
    <source>
        <strain evidence="1">Duluth1</strain>
        <tissue evidence="1">Whole animal</tissue>
    </source>
</reference>
<sequence length="50" mass="5628">MICANTHLTVQRKEVKNGGLKLKDEPEEGNGCLESWHGMPGFLQMRRLCA</sequence>
<evidence type="ECO:0000313" key="2">
    <source>
        <dbReference type="Proteomes" id="UP000828390"/>
    </source>
</evidence>
<proteinExistence type="predicted"/>
<dbReference type="EMBL" id="JAIWYP010000002">
    <property type="protein sequence ID" value="KAH3862230.1"/>
    <property type="molecule type" value="Genomic_DNA"/>
</dbReference>
<keyword evidence="2" id="KW-1185">Reference proteome</keyword>